<evidence type="ECO:0000256" key="2">
    <source>
        <dbReference type="ARBA" id="ARBA00004613"/>
    </source>
</evidence>
<dbReference type="GO" id="GO:0043657">
    <property type="term" value="C:host cell"/>
    <property type="evidence" value="ECO:0007669"/>
    <property type="project" value="UniProtKB-SubCell"/>
</dbReference>
<evidence type="ECO:0000256" key="3">
    <source>
        <dbReference type="ARBA" id="ARBA00022525"/>
    </source>
</evidence>
<sequence length="101" mass="11294">MVKLFCAIVGVEGSVFSVDIDASQSVADLKDAIRAKKPNDFKDVPAHLLQLFLAKNDAGVWLSSRSQDRDEAEEEGQKTALVELLTGQDQELYRDRTHFRT</sequence>
<dbReference type="Proteomes" id="UP001160483">
    <property type="component" value="Unassembled WGS sequence"/>
</dbReference>
<accession>A0AAU9KPN1</accession>
<dbReference type="AlphaFoldDB" id="A0AAU9KPN1"/>
<keyword evidence="3" id="KW-0964">Secreted</keyword>
<feature type="domain" description="Crinkler effector protein N-terminal" evidence="4">
    <location>
        <begin position="2"/>
        <end position="80"/>
    </location>
</feature>
<gene>
    <name evidence="5" type="ORF">PBS003_LOCUS3087</name>
</gene>
<reference evidence="5" key="1">
    <citation type="submission" date="2021-11" db="EMBL/GenBank/DDBJ databases">
        <authorList>
            <person name="Islam A."/>
            <person name="Islam S."/>
            <person name="Flora M.S."/>
            <person name="Rahman M."/>
            <person name="Ziaur R.M."/>
            <person name="Epstein J.H."/>
            <person name="Hassan M."/>
            <person name="Klassen M."/>
            <person name="Woodard K."/>
            <person name="Webb A."/>
            <person name="Webby R.J."/>
            <person name="El Zowalaty M.E."/>
        </authorList>
    </citation>
    <scope>NUCLEOTIDE SEQUENCE</scope>
    <source>
        <strain evidence="5">Pbs3</strain>
    </source>
</reference>
<organism evidence="5 6">
    <name type="scientific">Peronospora belbahrii</name>
    <dbReference type="NCBI Taxonomy" id="622444"/>
    <lineage>
        <taxon>Eukaryota</taxon>
        <taxon>Sar</taxon>
        <taxon>Stramenopiles</taxon>
        <taxon>Oomycota</taxon>
        <taxon>Peronosporomycetes</taxon>
        <taxon>Peronosporales</taxon>
        <taxon>Peronosporaceae</taxon>
        <taxon>Peronospora</taxon>
    </lineage>
</organism>
<comment type="subcellular location">
    <subcellularLocation>
        <location evidence="1">Host cell</location>
    </subcellularLocation>
    <subcellularLocation>
        <location evidence="2">Secreted</location>
    </subcellularLocation>
</comment>
<evidence type="ECO:0000259" key="4">
    <source>
        <dbReference type="Pfam" id="PF20147"/>
    </source>
</evidence>
<protein>
    <recommendedName>
        <fullName evidence="4">Crinkler effector protein N-terminal domain-containing protein</fullName>
    </recommendedName>
</protein>
<proteinExistence type="predicted"/>
<evidence type="ECO:0000313" key="5">
    <source>
        <dbReference type="EMBL" id="CAH0476301.1"/>
    </source>
</evidence>
<dbReference type="EMBL" id="CAKKTJ010000147">
    <property type="protein sequence ID" value="CAH0476301.1"/>
    <property type="molecule type" value="Genomic_DNA"/>
</dbReference>
<evidence type="ECO:0000256" key="1">
    <source>
        <dbReference type="ARBA" id="ARBA00004340"/>
    </source>
</evidence>
<evidence type="ECO:0000313" key="6">
    <source>
        <dbReference type="Proteomes" id="UP001160483"/>
    </source>
</evidence>
<name>A0AAU9KPN1_9STRA</name>
<comment type="caution">
    <text evidence="5">The sequence shown here is derived from an EMBL/GenBank/DDBJ whole genome shotgun (WGS) entry which is preliminary data.</text>
</comment>
<dbReference type="Pfam" id="PF20147">
    <property type="entry name" value="Crinkler"/>
    <property type="match status" value="1"/>
</dbReference>
<dbReference type="GO" id="GO:0005576">
    <property type="term" value="C:extracellular region"/>
    <property type="evidence" value="ECO:0007669"/>
    <property type="project" value="UniProtKB-SubCell"/>
</dbReference>
<dbReference type="InterPro" id="IPR045379">
    <property type="entry name" value="Crinkler_N"/>
</dbReference>